<evidence type="ECO:0000256" key="3">
    <source>
        <dbReference type="ARBA" id="ARBA00023204"/>
    </source>
</evidence>
<name>A0A1G2K4Z8_9BACT</name>
<evidence type="ECO:0000256" key="1">
    <source>
        <dbReference type="ARBA" id="ARBA00022763"/>
    </source>
</evidence>
<dbReference type="InterPro" id="IPR022572">
    <property type="entry name" value="DNA_rep/recomb_RecO_N"/>
</dbReference>
<evidence type="ECO:0000256" key="2">
    <source>
        <dbReference type="ARBA" id="ARBA00023172"/>
    </source>
</evidence>
<keyword evidence="3" id="KW-0234">DNA repair</keyword>
<gene>
    <name evidence="5" type="ORF">A2633_05460</name>
</gene>
<dbReference type="InterPro" id="IPR037278">
    <property type="entry name" value="ARFGAP/RecO"/>
</dbReference>
<dbReference type="GO" id="GO:0006310">
    <property type="term" value="P:DNA recombination"/>
    <property type="evidence" value="ECO:0007669"/>
    <property type="project" value="UniProtKB-KW"/>
</dbReference>
<keyword evidence="2" id="KW-0233">DNA recombination</keyword>
<reference evidence="5 6" key="1">
    <citation type="journal article" date="2016" name="Nat. Commun.">
        <title>Thousands of microbial genomes shed light on interconnected biogeochemical processes in an aquifer system.</title>
        <authorList>
            <person name="Anantharaman K."/>
            <person name="Brown C.T."/>
            <person name="Hug L.A."/>
            <person name="Sharon I."/>
            <person name="Castelle C.J."/>
            <person name="Probst A.J."/>
            <person name="Thomas B.C."/>
            <person name="Singh A."/>
            <person name="Wilkins M.J."/>
            <person name="Karaoz U."/>
            <person name="Brodie E.L."/>
            <person name="Williams K.H."/>
            <person name="Hubbard S.S."/>
            <person name="Banfield J.F."/>
        </authorList>
    </citation>
    <scope>NUCLEOTIDE SEQUENCE [LARGE SCALE GENOMIC DNA]</scope>
</reference>
<dbReference type="Gene3D" id="2.40.50.140">
    <property type="entry name" value="Nucleic acid-binding proteins"/>
    <property type="match status" value="1"/>
</dbReference>
<dbReference type="SUPFAM" id="SSF50249">
    <property type="entry name" value="Nucleic acid-binding proteins"/>
    <property type="match status" value="1"/>
</dbReference>
<proteinExistence type="predicted"/>
<dbReference type="EMBL" id="MHQC01000039">
    <property type="protein sequence ID" value="OGZ94233.1"/>
    <property type="molecule type" value="Genomic_DNA"/>
</dbReference>
<sequence length="180" mass="20690">MDMHFTDGIILKKDQYREADFLITVLTKDFGKIRLAARGVRKQEAKLRGHIEVLMRSFFGFVLTKSGYRLTSADMKECYPNIRSHPELMRATYSVFRLIDANTFEEREDPRLFEITLAFLLEMERGDDVTPEALNACLYRFYALFLDISGLLPDPTPLETSAIDAILATHLGFKTETLLI</sequence>
<comment type="caution">
    <text evidence="5">The sequence shown here is derived from an EMBL/GenBank/DDBJ whole genome shotgun (WGS) entry which is preliminary data.</text>
</comment>
<dbReference type="GO" id="GO:0006302">
    <property type="term" value="P:double-strand break repair"/>
    <property type="evidence" value="ECO:0007669"/>
    <property type="project" value="TreeGrafter"/>
</dbReference>
<dbReference type="NCBIfam" id="TIGR00613">
    <property type="entry name" value="reco"/>
    <property type="match status" value="1"/>
</dbReference>
<feature type="domain" description="DNA replication/recombination mediator RecO N-terminal" evidence="4">
    <location>
        <begin position="1"/>
        <end position="77"/>
    </location>
</feature>
<dbReference type="Proteomes" id="UP000177152">
    <property type="component" value="Unassembled WGS sequence"/>
</dbReference>
<evidence type="ECO:0000259" key="4">
    <source>
        <dbReference type="Pfam" id="PF11967"/>
    </source>
</evidence>
<dbReference type="InterPro" id="IPR003717">
    <property type="entry name" value="RecO"/>
</dbReference>
<dbReference type="AlphaFoldDB" id="A0A1G2K4Z8"/>
<dbReference type="InterPro" id="IPR012340">
    <property type="entry name" value="NA-bd_OB-fold"/>
</dbReference>
<dbReference type="PANTHER" id="PTHR33991:SF1">
    <property type="entry name" value="DNA REPAIR PROTEIN RECO"/>
    <property type="match status" value="1"/>
</dbReference>
<dbReference type="SUPFAM" id="SSF57863">
    <property type="entry name" value="ArfGap/RecO-like zinc finger"/>
    <property type="match status" value="1"/>
</dbReference>
<dbReference type="Pfam" id="PF11967">
    <property type="entry name" value="RecO_N"/>
    <property type="match status" value="1"/>
</dbReference>
<protein>
    <submittedName>
        <fullName evidence="5">DNA repair protein RecO</fullName>
    </submittedName>
</protein>
<evidence type="ECO:0000313" key="5">
    <source>
        <dbReference type="EMBL" id="OGZ94233.1"/>
    </source>
</evidence>
<organism evidence="5 6">
    <name type="scientific">Candidatus Sungbacteria bacterium RIFCSPHIGHO2_01_FULL_47_32</name>
    <dbReference type="NCBI Taxonomy" id="1802264"/>
    <lineage>
        <taxon>Bacteria</taxon>
        <taxon>Candidatus Sungiibacteriota</taxon>
    </lineage>
</organism>
<keyword evidence="1" id="KW-0227">DNA damage</keyword>
<evidence type="ECO:0000313" key="6">
    <source>
        <dbReference type="Proteomes" id="UP000177152"/>
    </source>
</evidence>
<dbReference type="GO" id="GO:0043590">
    <property type="term" value="C:bacterial nucleoid"/>
    <property type="evidence" value="ECO:0007669"/>
    <property type="project" value="TreeGrafter"/>
</dbReference>
<dbReference type="PANTHER" id="PTHR33991">
    <property type="entry name" value="DNA REPAIR PROTEIN RECO"/>
    <property type="match status" value="1"/>
</dbReference>
<accession>A0A1G2K4Z8</accession>